<evidence type="ECO:0000256" key="1">
    <source>
        <dbReference type="SAM" id="Coils"/>
    </source>
</evidence>
<reference evidence="2 3" key="1">
    <citation type="submission" date="2017-07" db="EMBL/GenBank/DDBJ databases">
        <title>Phylogenetic study on the rhizospheric bacterium Ochrobactrum sp. A44.</title>
        <authorList>
            <person name="Krzyzanowska D.M."/>
            <person name="Ossowicki A."/>
            <person name="Rajewska M."/>
            <person name="Maciag T."/>
            <person name="Kaczynski Z."/>
            <person name="Czerwicka M."/>
            <person name="Jafra S."/>
        </authorList>
    </citation>
    <scope>NUCLEOTIDE SEQUENCE [LARGE SCALE GENOMIC DNA]</scope>
    <source>
        <strain evidence="2 3">OgA9a</strain>
    </source>
</reference>
<proteinExistence type="predicted"/>
<dbReference type="EMBL" id="NNRL01000036">
    <property type="protein sequence ID" value="OYR24897.1"/>
    <property type="molecule type" value="Genomic_DNA"/>
</dbReference>
<keyword evidence="1" id="KW-0175">Coiled coil</keyword>
<dbReference type="RefSeq" id="WP_094538673.1">
    <property type="nucleotide sequence ID" value="NZ_JBHEER010000025.1"/>
</dbReference>
<organism evidence="2 3">
    <name type="scientific">Brucella grignonensis</name>
    <dbReference type="NCBI Taxonomy" id="94627"/>
    <lineage>
        <taxon>Bacteria</taxon>
        <taxon>Pseudomonadati</taxon>
        <taxon>Pseudomonadota</taxon>
        <taxon>Alphaproteobacteria</taxon>
        <taxon>Hyphomicrobiales</taxon>
        <taxon>Brucellaceae</taxon>
        <taxon>Brucella/Ochrobactrum group</taxon>
        <taxon>Brucella</taxon>
    </lineage>
</organism>
<dbReference type="Proteomes" id="UP000216478">
    <property type="component" value="Unassembled WGS sequence"/>
</dbReference>
<sequence length="202" mass="22677">MSDRFHTHETVAWAKQRLDDLDAIISEVEKTSDKLKDSARREVDAVLVRLKTSRDTIQKIYDDLRDEAKSVKGSVEGIQDALEAEWVEVESVFQTYLAAVSDRAESTRDVVVARARAQRRSWEASLKALRDQAADAVETARGEFDTALKRLSDETEKFQARIGEAKDAGDESWKAVKGGLADARAVHDRTIQKIKDAFSKLL</sequence>
<gene>
    <name evidence="2" type="ORF">CEV33_4636</name>
</gene>
<accession>A0A256GCP5</accession>
<dbReference type="AlphaFoldDB" id="A0A256GCP5"/>
<protein>
    <submittedName>
        <fullName evidence="2">Uncharacterized protein</fullName>
    </submittedName>
</protein>
<name>A0A256GCP5_9HYPH</name>
<dbReference type="SUPFAM" id="SSF58113">
    <property type="entry name" value="Apolipoprotein A-I"/>
    <property type="match status" value="1"/>
</dbReference>
<feature type="coiled-coil region" evidence="1">
    <location>
        <begin position="112"/>
        <end position="168"/>
    </location>
</feature>
<dbReference type="OrthoDB" id="6859560at2"/>
<evidence type="ECO:0000313" key="3">
    <source>
        <dbReference type="Proteomes" id="UP000216478"/>
    </source>
</evidence>
<keyword evidence="3" id="KW-1185">Reference proteome</keyword>
<comment type="caution">
    <text evidence="2">The sequence shown here is derived from an EMBL/GenBank/DDBJ whole genome shotgun (WGS) entry which is preliminary data.</text>
</comment>
<evidence type="ECO:0000313" key="2">
    <source>
        <dbReference type="EMBL" id="OYR24897.1"/>
    </source>
</evidence>